<keyword evidence="3" id="KW-1185">Reference proteome</keyword>
<dbReference type="OrthoDB" id="6052310at2"/>
<feature type="chain" id="PRO_5019367758" evidence="1">
    <location>
        <begin position="31"/>
        <end position="191"/>
    </location>
</feature>
<accession>A0A432LZF2</accession>
<reference evidence="2 3" key="1">
    <citation type="submission" date="2018-12" db="EMBL/GenBank/DDBJ databases">
        <title>Dyella dinghuensis sp. nov. DHOA06 and Dyella choica sp. nov. 4M-K27, isolated from forest soil.</title>
        <authorList>
            <person name="Qiu L.-H."/>
            <person name="Gao Z.-H."/>
        </authorList>
    </citation>
    <scope>NUCLEOTIDE SEQUENCE [LARGE SCALE GENOMIC DNA]</scope>
    <source>
        <strain evidence="2 3">4M-K27</strain>
    </source>
</reference>
<evidence type="ECO:0000313" key="3">
    <source>
        <dbReference type="Proteomes" id="UP000274358"/>
    </source>
</evidence>
<dbReference type="Proteomes" id="UP000274358">
    <property type="component" value="Unassembled WGS sequence"/>
</dbReference>
<sequence>MSMIGKVLASTAAGLALGFGLLSVTTPAQAQYEPRYDQAPQVYCASNDGRFARCQVPWRDAVLLQQMSKSGCDRDRTWGFDRYGIWVNGGCRGQFGPARGWPPYGGPGPERPPGRSGWGRQPVQVRCESRGGSYQLCPVDLRRDDSVRIVNQFSSADCRQGRSWGWSRDGIWVDRGCRADFVIERRDDDDD</sequence>
<evidence type="ECO:0000313" key="2">
    <source>
        <dbReference type="EMBL" id="RUL69087.1"/>
    </source>
</evidence>
<feature type="signal peptide" evidence="1">
    <location>
        <begin position="1"/>
        <end position="30"/>
    </location>
</feature>
<name>A0A432LZF2_9GAMM</name>
<gene>
    <name evidence="2" type="ORF">EKH80_22960</name>
</gene>
<keyword evidence="1" id="KW-0732">Signal</keyword>
<dbReference type="Pfam" id="PF11218">
    <property type="entry name" value="DUF3011"/>
    <property type="match status" value="1"/>
</dbReference>
<organism evidence="2 3">
    <name type="scientific">Dyella choica</name>
    <dbReference type="NCBI Taxonomy" id="1927959"/>
    <lineage>
        <taxon>Bacteria</taxon>
        <taxon>Pseudomonadati</taxon>
        <taxon>Pseudomonadota</taxon>
        <taxon>Gammaproteobacteria</taxon>
        <taxon>Lysobacterales</taxon>
        <taxon>Rhodanobacteraceae</taxon>
        <taxon>Dyella</taxon>
    </lineage>
</organism>
<dbReference type="AlphaFoldDB" id="A0A432LZF2"/>
<evidence type="ECO:0000256" key="1">
    <source>
        <dbReference type="SAM" id="SignalP"/>
    </source>
</evidence>
<dbReference type="RefSeq" id="WP_126687137.1">
    <property type="nucleotide sequence ID" value="NZ_RYYV01000039.1"/>
</dbReference>
<dbReference type="EMBL" id="RYYV01000039">
    <property type="protein sequence ID" value="RUL69087.1"/>
    <property type="molecule type" value="Genomic_DNA"/>
</dbReference>
<proteinExistence type="predicted"/>
<protein>
    <submittedName>
        <fullName evidence="2">DUF3011 domain-containing protein</fullName>
    </submittedName>
</protein>
<dbReference type="InterPro" id="IPR021381">
    <property type="entry name" value="DUF3011"/>
</dbReference>
<comment type="caution">
    <text evidence="2">The sequence shown here is derived from an EMBL/GenBank/DDBJ whole genome shotgun (WGS) entry which is preliminary data.</text>
</comment>